<dbReference type="AlphaFoldDB" id="K9ZIL6"/>
<dbReference type="SUPFAM" id="SSF53756">
    <property type="entry name" value="UDP-Glycosyltransferase/glycogen phosphorylase"/>
    <property type="match status" value="1"/>
</dbReference>
<gene>
    <name evidence="2" type="ordered locus">Anacy_3196</name>
</gene>
<dbReference type="EMBL" id="CP003659">
    <property type="protein sequence ID" value="AFZ58604.1"/>
    <property type="molecule type" value="Genomic_DNA"/>
</dbReference>
<feature type="domain" description="Glycosyl transferase family 1" evidence="1">
    <location>
        <begin position="216"/>
        <end position="374"/>
    </location>
</feature>
<sequence>MKIAVIVDKFPSLSETFIVNQIIGLIDRGNEVNIYATPPDNTSKVHPKVASYHLIDHTYYQTKLPENYFLRLLKAIELIVKNFHQAPLIILRSLNFFNYGKRAVSLRLLYSVIPLLKAPPYDIIHCQFGTLALEGMILRNIGAITGKLITSFRGYDISWFVQENGENVYDSLFTQGDFFLTNCEFFKAKAIKLGCDANKIVVHGSGIDCMHFPFKERYPHTESKIRIATTGRLIEKKGIEYAILAVAQVSKIYQNIEYNIIGDGELKEHFQQIIQSLNIADKVKLIGWKTQPEIVEILDQTDIFIAPSVTAQDGNQDAPVNTLKEAMIMGLPVIATTHGGIPELVQDGISGFLVPERNAQAIAEKLIYLIEHPQIWSTMGYSGHSYVQSHYDMNKLNDELVQIYRQVITDDLTLQNSALSPAITV</sequence>
<dbReference type="STRING" id="272123.Anacy_3196"/>
<dbReference type="InterPro" id="IPR001296">
    <property type="entry name" value="Glyco_trans_1"/>
</dbReference>
<name>K9ZIL6_ANACC</name>
<evidence type="ECO:0000313" key="3">
    <source>
        <dbReference type="Proteomes" id="UP000010474"/>
    </source>
</evidence>
<organism evidence="2 3">
    <name type="scientific">Anabaena cylindrica (strain ATCC 27899 / PCC 7122)</name>
    <dbReference type="NCBI Taxonomy" id="272123"/>
    <lineage>
        <taxon>Bacteria</taxon>
        <taxon>Bacillati</taxon>
        <taxon>Cyanobacteriota</taxon>
        <taxon>Cyanophyceae</taxon>
        <taxon>Nostocales</taxon>
        <taxon>Nostocaceae</taxon>
        <taxon>Anabaena</taxon>
    </lineage>
</organism>
<accession>K9ZIL6</accession>
<dbReference type="Gene3D" id="3.40.50.2000">
    <property type="entry name" value="Glycogen Phosphorylase B"/>
    <property type="match status" value="2"/>
</dbReference>
<dbReference type="eggNOG" id="COG0438">
    <property type="taxonomic scope" value="Bacteria"/>
</dbReference>
<dbReference type="PATRIC" id="fig|272123.3.peg.3489"/>
<dbReference type="GO" id="GO:0016757">
    <property type="term" value="F:glycosyltransferase activity"/>
    <property type="evidence" value="ECO:0007669"/>
    <property type="project" value="InterPro"/>
</dbReference>
<keyword evidence="3" id="KW-1185">Reference proteome</keyword>
<evidence type="ECO:0000313" key="2">
    <source>
        <dbReference type="EMBL" id="AFZ58604.1"/>
    </source>
</evidence>
<dbReference type="PANTHER" id="PTHR45947">
    <property type="entry name" value="SULFOQUINOVOSYL TRANSFERASE SQD2"/>
    <property type="match status" value="1"/>
</dbReference>
<protein>
    <submittedName>
        <fullName evidence="2">Glycosyl transferase group 1</fullName>
    </submittedName>
</protein>
<dbReference type="RefSeq" id="WP_015215230.1">
    <property type="nucleotide sequence ID" value="NC_019771.1"/>
</dbReference>
<dbReference type="Proteomes" id="UP000010474">
    <property type="component" value="Chromosome"/>
</dbReference>
<dbReference type="PANTHER" id="PTHR45947:SF14">
    <property type="entry name" value="SLL1723 PROTEIN"/>
    <property type="match status" value="1"/>
</dbReference>
<dbReference type="Pfam" id="PF00534">
    <property type="entry name" value="Glycos_transf_1"/>
    <property type="match status" value="1"/>
</dbReference>
<keyword evidence="2" id="KW-0808">Transferase</keyword>
<dbReference type="InterPro" id="IPR050194">
    <property type="entry name" value="Glycosyltransferase_grp1"/>
</dbReference>
<proteinExistence type="predicted"/>
<dbReference type="HOGENOM" id="CLU_009583_14_3_3"/>
<dbReference type="KEGG" id="acy:Anacy_3196"/>
<evidence type="ECO:0000259" key="1">
    <source>
        <dbReference type="Pfam" id="PF00534"/>
    </source>
</evidence>
<dbReference type="OrthoDB" id="73743at2"/>
<reference evidence="3" key="1">
    <citation type="journal article" date="2013" name="Proc. Natl. Acad. Sci. U.S.A.">
        <title>Improving the coverage of the cyanobacterial phylum using diversity-driven genome sequencing.</title>
        <authorList>
            <person name="Shih P.M."/>
            <person name="Wu D."/>
            <person name="Latifi A."/>
            <person name="Axen S.D."/>
            <person name="Fewer D.P."/>
            <person name="Talla E."/>
            <person name="Calteau A."/>
            <person name="Cai F."/>
            <person name="Tandeau de Marsac N."/>
            <person name="Rippka R."/>
            <person name="Herdman M."/>
            <person name="Sivonen K."/>
            <person name="Coursin T."/>
            <person name="Laurent T."/>
            <person name="Goodwin L."/>
            <person name="Nolan M."/>
            <person name="Davenport K.W."/>
            <person name="Han C.S."/>
            <person name="Rubin E.M."/>
            <person name="Eisen J.A."/>
            <person name="Woyke T."/>
            <person name="Gugger M."/>
            <person name="Kerfeld C.A."/>
        </authorList>
    </citation>
    <scope>NUCLEOTIDE SEQUENCE [LARGE SCALE GENOMIC DNA]</scope>
    <source>
        <strain evidence="3">ATCC 27899 / PCC 7122</strain>
    </source>
</reference>